<evidence type="ECO:0000256" key="3">
    <source>
        <dbReference type="ARBA" id="ARBA00022448"/>
    </source>
</evidence>
<keyword evidence="14" id="KW-1185">Reference proteome</keyword>
<dbReference type="PROSITE" id="PS00756">
    <property type="entry name" value="SECY_2"/>
    <property type="match status" value="1"/>
</dbReference>
<dbReference type="PANTHER" id="PTHR10906">
    <property type="entry name" value="SECY/SEC61-ALPHA FAMILY MEMBER"/>
    <property type="match status" value="1"/>
</dbReference>
<accession>A0ABR8QD43</accession>
<feature type="transmembrane region" description="Helical" evidence="9">
    <location>
        <begin position="155"/>
        <end position="175"/>
    </location>
</feature>
<comment type="subunit">
    <text evidence="9">Component of the Sec protein translocase complex. Heterotrimer consisting of SecY, SecE and SecG subunits. The heterotrimers can form oligomers, although 1 heterotrimer is thought to be able to translocate proteins. Interacts with the ribosome. Interacts with SecDF, and other proteins may be involved. Interacts with SecA.</text>
</comment>
<evidence type="ECO:0000256" key="11">
    <source>
        <dbReference type="RuleBase" id="RU003484"/>
    </source>
</evidence>
<feature type="transmembrane region" description="Helical" evidence="9">
    <location>
        <begin position="213"/>
        <end position="233"/>
    </location>
</feature>
<sequence length="431" mass="46633">MLSAFARAFRTPDLRRKLLFTIGMMVLFRAGSFLPTPGVSYPNVQACIEQTADNDLLGLVNLFSGGALLQLSVFSLGIMPYITASIIVQLLRVVIPKFEELHKEGQSGTAKLTQYTRYLTIGLAILQSTTIITFARSGNLFQGCTLDVIPNDTPLTLLIMVITMTAGTGLIMWFGELITERGVGNGMSLLIFTSIAASFPGALWSIAGGNNGVGKFIAVLAIVVLVIGLVVFVEQSQRRIPVQYAKRMVGRRMYGGSSTYIPIKINMAGVIPVIFASSLLAVPTLIAQFGDATAGWVQWISVNVADPAAPLHMALYIVLIIFFCFFYTAITFNPDEVADNMKKYGGFIPGIRAGRPTAEYLDYVITRITTPGSLYLALVALIPMIAFIVLGVGANIPFGGASILIVVGVGLETVKQIESQLQQRHYEGFLR</sequence>
<dbReference type="Pfam" id="PF00344">
    <property type="entry name" value="SecY"/>
    <property type="match status" value="1"/>
</dbReference>
<evidence type="ECO:0000256" key="4">
    <source>
        <dbReference type="ARBA" id="ARBA00022692"/>
    </source>
</evidence>
<feature type="transmembrane region" description="Helical" evidence="9">
    <location>
        <begin position="313"/>
        <end position="333"/>
    </location>
</feature>
<evidence type="ECO:0000256" key="5">
    <source>
        <dbReference type="ARBA" id="ARBA00022927"/>
    </source>
</evidence>
<keyword evidence="4 9" id="KW-0812">Transmembrane</keyword>
<comment type="subcellular location">
    <subcellularLocation>
        <location evidence="9">Cell membrane</location>
        <topology evidence="9">Multi-pass membrane protein</topology>
    </subcellularLocation>
    <subcellularLocation>
        <location evidence="1 11">Membrane</location>
        <topology evidence="1 11">Multi-pass membrane protein</topology>
    </subcellularLocation>
</comment>
<dbReference type="EMBL" id="JACSQV010000006">
    <property type="protein sequence ID" value="MBD7918329.1"/>
    <property type="molecule type" value="Genomic_DNA"/>
</dbReference>
<keyword evidence="6 9" id="KW-1133">Transmembrane helix</keyword>
<proteinExistence type="inferred from homology"/>
<name>A0ABR8QD43_9CELL</name>
<dbReference type="Proteomes" id="UP000604241">
    <property type="component" value="Unassembled WGS sequence"/>
</dbReference>
<organism evidence="13 14">
    <name type="scientific">Cellulomonas avistercoris</name>
    <dbReference type="NCBI Taxonomy" id="2762242"/>
    <lineage>
        <taxon>Bacteria</taxon>
        <taxon>Bacillati</taxon>
        <taxon>Actinomycetota</taxon>
        <taxon>Actinomycetes</taxon>
        <taxon>Micrococcales</taxon>
        <taxon>Cellulomonadaceae</taxon>
        <taxon>Cellulomonas</taxon>
    </lineage>
</organism>
<evidence type="ECO:0000256" key="7">
    <source>
        <dbReference type="ARBA" id="ARBA00023010"/>
    </source>
</evidence>
<dbReference type="NCBIfam" id="TIGR00967">
    <property type="entry name" value="3a0501s007"/>
    <property type="match status" value="1"/>
</dbReference>
<dbReference type="InterPro" id="IPR002208">
    <property type="entry name" value="SecY/SEC61-alpha"/>
</dbReference>
<keyword evidence="7 9" id="KW-0811">Translocation</keyword>
<evidence type="ECO:0000256" key="8">
    <source>
        <dbReference type="ARBA" id="ARBA00023136"/>
    </source>
</evidence>
<feature type="transmembrane region" description="Helical" evidence="9">
    <location>
        <begin position="373"/>
        <end position="390"/>
    </location>
</feature>
<dbReference type="InterPro" id="IPR023201">
    <property type="entry name" value="SecY_dom_sf"/>
</dbReference>
<gene>
    <name evidence="9 13" type="primary">secY</name>
    <name evidence="13" type="ORF">H9657_08580</name>
</gene>
<evidence type="ECO:0000256" key="12">
    <source>
        <dbReference type="RuleBase" id="RU004349"/>
    </source>
</evidence>
<feature type="transmembrane region" description="Helical" evidence="9">
    <location>
        <begin position="254"/>
        <end position="275"/>
    </location>
</feature>
<keyword evidence="9" id="KW-1003">Cell membrane</keyword>
<evidence type="ECO:0000313" key="13">
    <source>
        <dbReference type="EMBL" id="MBD7918329.1"/>
    </source>
</evidence>
<dbReference type="RefSeq" id="WP_191782394.1">
    <property type="nucleotide sequence ID" value="NZ_JACSQV010000006.1"/>
</dbReference>
<dbReference type="InterPro" id="IPR026593">
    <property type="entry name" value="SecY"/>
</dbReference>
<dbReference type="PIRSF" id="PIRSF004557">
    <property type="entry name" value="SecY"/>
    <property type="match status" value="1"/>
</dbReference>
<dbReference type="SUPFAM" id="SSF103491">
    <property type="entry name" value="Preprotein translocase SecY subunit"/>
    <property type="match status" value="1"/>
</dbReference>
<evidence type="ECO:0000256" key="6">
    <source>
        <dbReference type="ARBA" id="ARBA00022989"/>
    </source>
</evidence>
<dbReference type="HAMAP" id="MF_01465">
    <property type="entry name" value="SecY"/>
    <property type="match status" value="1"/>
</dbReference>
<keyword evidence="8 9" id="KW-0472">Membrane</keyword>
<comment type="caution">
    <text evidence="13">The sequence shown here is derived from an EMBL/GenBank/DDBJ whole genome shotgun (WGS) entry which is preliminary data.</text>
</comment>
<evidence type="ECO:0000313" key="14">
    <source>
        <dbReference type="Proteomes" id="UP000604241"/>
    </source>
</evidence>
<feature type="transmembrane region" description="Helical" evidence="9">
    <location>
        <begin position="115"/>
        <end position="135"/>
    </location>
</feature>
<keyword evidence="3 9" id="KW-0813">Transport</keyword>
<comment type="similarity">
    <text evidence="2 9 12">Belongs to the SecY/SEC61-alpha family.</text>
</comment>
<keyword evidence="5 9" id="KW-0653">Protein transport</keyword>
<dbReference type="PRINTS" id="PR00303">
    <property type="entry name" value="SECYTRNLCASE"/>
</dbReference>
<dbReference type="PROSITE" id="PS00755">
    <property type="entry name" value="SECY_1"/>
    <property type="match status" value="1"/>
</dbReference>
<evidence type="ECO:0000256" key="9">
    <source>
        <dbReference type="HAMAP-Rule" id="MF_01465"/>
    </source>
</evidence>
<dbReference type="InterPro" id="IPR030659">
    <property type="entry name" value="SecY_CS"/>
</dbReference>
<reference evidence="13 14" key="1">
    <citation type="submission" date="2020-08" db="EMBL/GenBank/DDBJ databases">
        <title>A Genomic Blueprint of the Chicken Gut Microbiome.</title>
        <authorList>
            <person name="Gilroy R."/>
            <person name="Ravi A."/>
            <person name="Getino M."/>
            <person name="Pursley I."/>
            <person name="Horton D.L."/>
            <person name="Alikhan N.-F."/>
            <person name="Baker D."/>
            <person name="Gharbi K."/>
            <person name="Hall N."/>
            <person name="Watson M."/>
            <person name="Adriaenssens E.M."/>
            <person name="Foster-Nyarko E."/>
            <person name="Jarju S."/>
            <person name="Secka A."/>
            <person name="Antonio M."/>
            <person name="Oren A."/>
            <person name="Chaudhuri R."/>
            <person name="La Ragione R.M."/>
            <person name="Hildebrand F."/>
            <person name="Pallen M.J."/>
        </authorList>
    </citation>
    <scope>NUCLEOTIDE SEQUENCE [LARGE SCALE GENOMIC DNA]</scope>
    <source>
        <strain evidence="13 14">Sa3CUA2</strain>
    </source>
</reference>
<dbReference type="Gene3D" id="1.10.3370.10">
    <property type="entry name" value="SecY subunit domain"/>
    <property type="match status" value="1"/>
</dbReference>
<feature type="transmembrane region" description="Helical" evidence="9">
    <location>
        <begin position="187"/>
        <end position="207"/>
    </location>
</feature>
<evidence type="ECO:0000256" key="10">
    <source>
        <dbReference type="RuleBase" id="RU000537"/>
    </source>
</evidence>
<comment type="caution">
    <text evidence="9">Lacks conserved residue(s) required for the propagation of feature annotation.</text>
</comment>
<protein>
    <recommendedName>
        <fullName evidence="9 10">Protein translocase subunit SecY</fullName>
    </recommendedName>
</protein>
<evidence type="ECO:0000256" key="1">
    <source>
        <dbReference type="ARBA" id="ARBA00004141"/>
    </source>
</evidence>
<evidence type="ECO:0000256" key="2">
    <source>
        <dbReference type="ARBA" id="ARBA00005751"/>
    </source>
</evidence>
<comment type="function">
    <text evidence="9 10">The central subunit of the protein translocation channel SecYEG. Consists of two halves formed by TMs 1-5 and 6-10. These two domains form a lateral gate at the front which open onto the bilayer between TMs 2 and 7, and are clamped together by SecE at the back. The channel is closed by both a pore ring composed of hydrophobic SecY resides and a short helix (helix 2A) on the extracellular side of the membrane which forms a plug. The plug probably moves laterally to allow the channel to open. The ring and the pore may move independently.</text>
</comment>